<dbReference type="EMBL" id="JBEZLS010000009">
    <property type="protein sequence ID" value="MEU9352279.1"/>
    <property type="molecule type" value="Genomic_DNA"/>
</dbReference>
<evidence type="ECO:0000313" key="3">
    <source>
        <dbReference type="EMBL" id="MEU9352279.1"/>
    </source>
</evidence>
<organism evidence="3 4">
    <name type="scientific">Streptomyces griseoloalbus</name>
    <dbReference type="NCBI Taxonomy" id="67303"/>
    <lineage>
        <taxon>Bacteria</taxon>
        <taxon>Bacillati</taxon>
        <taxon>Actinomycetota</taxon>
        <taxon>Actinomycetes</taxon>
        <taxon>Kitasatosporales</taxon>
        <taxon>Streptomycetaceae</taxon>
        <taxon>Streptomyces</taxon>
    </lineage>
</organism>
<evidence type="ECO:0008006" key="5">
    <source>
        <dbReference type="Google" id="ProtNLM"/>
    </source>
</evidence>
<reference evidence="3 4" key="1">
    <citation type="submission" date="2024-06" db="EMBL/GenBank/DDBJ databases">
        <title>The Natural Products Discovery Center: Release of the First 8490 Sequenced Strains for Exploring Actinobacteria Biosynthetic Diversity.</title>
        <authorList>
            <person name="Kalkreuter E."/>
            <person name="Kautsar S.A."/>
            <person name="Yang D."/>
            <person name="Bader C.D."/>
            <person name="Teijaro C.N."/>
            <person name="Fluegel L."/>
            <person name="Davis C.M."/>
            <person name="Simpson J.R."/>
            <person name="Lauterbach L."/>
            <person name="Steele A.D."/>
            <person name="Gui C."/>
            <person name="Meng S."/>
            <person name="Li G."/>
            <person name="Viehrig K."/>
            <person name="Ye F."/>
            <person name="Su P."/>
            <person name="Kiefer A.F."/>
            <person name="Nichols A."/>
            <person name="Cepeda A.J."/>
            <person name="Yan W."/>
            <person name="Fan B."/>
            <person name="Jiang Y."/>
            <person name="Adhikari A."/>
            <person name="Zheng C.-J."/>
            <person name="Schuster L."/>
            <person name="Cowan T.M."/>
            <person name="Smanski M.J."/>
            <person name="Chevrette M.G."/>
            <person name="De Carvalho L.P.S."/>
            <person name="Shen B."/>
        </authorList>
    </citation>
    <scope>NUCLEOTIDE SEQUENCE [LARGE SCALE GENOMIC DNA]</scope>
    <source>
        <strain evidence="3 4">NPDC048274</strain>
    </source>
</reference>
<proteinExistence type="predicted"/>
<evidence type="ECO:0000313" key="4">
    <source>
        <dbReference type="Proteomes" id="UP001551582"/>
    </source>
</evidence>
<dbReference type="PROSITE" id="PS51257">
    <property type="entry name" value="PROKAR_LIPOPROTEIN"/>
    <property type="match status" value="1"/>
</dbReference>
<accession>A0ABV3E572</accession>
<evidence type="ECO:0000256" key="1">
    <source>
        <dbReference type="SAM" id="MobiDB-lite"/>
    </source>
</evidence>
<feature type="chain" id="PRO_5045414798" description="Lipoprotein" evidence="2">
    <location>
        <begin position="18"/>
        <end position="163"/>
    </location>
</feature>
<dbReference type="Proteomes" id="UP001551582">
    <property type="component" value="Unassembled WGS sequence"/>
</dbReference>
<feature type="signal peptide" evidence="2">
    <location>
        <begin position="1"/>
        <end position="17"/>
    </location>
</feature>
<dbReference type="RefSeq" id="WP_359980227.1">
    <property type="nucleotide sequence ID" value="NZ_JBEZLS010000009.1"/>
</dbReference>
<keyword evidence="4" id="KW-1185">Reference proteome</keyword>
<protein>
    <recommendedName>
        <fullName evidence="5">Lipoprotein</fullName>
    </recommendedName>
</protein>
<name>A0ABV3E572_9ACTN</name>
<evidence type="ECO:0000256" key="2">
    <source>
        <dbReference type="SAM" id="SignalP"/>
    </source>
</evidence>
<sequence>MSRYRVAGSALALLALAGCGSSSDGGGAEPTTAPATTRAAEDKAALAAAPTSMESAGGAADDALCFTTNRDVLTAAADGFPAEGEALSLVGNGGVQRFPTGLSLTVSYLDTEAGTAGIAANCAAVPVAAYEDVRVGDPVEFAGVPFKVSEITERAVRLTRTSA</sequence>
<feature type="compositionally biased region" description="Low complexity" evidence="1">
    <location>
        <begin position="29"/>
        <end position="38"/>
    </location>
</feature>
<gene>
    <name evidence="3" type="ORF">AB0D65_14950</name>
</gene>
<comment type="caution">
    <text evidence="3">The sequence shown here is derived from an EMBL/GenBank/DDBJ whole genome shotgun (WGS) entry which is preliminary data.</text>
</comment>
<keyword evidence="2" id="KW-0732">Signal</keyword>
<feature type="region of interest" description="Disordered" evidence="1">
    <location>
        <begin position="20"/>
        <end position="42"/>
    </location>
</feature>